<dbReference type="EMBL" id="ADTV01000003">
    <property type="protein sequence ID" value="EFG85743.1"/>
    <property type="molecule type" value="Genomic_DNA"/>
</dbReference>
<dbReference type="AlphaFoldDB" id="D5QAM0"/>
<gene>
    <name evidence="1" type="ORF">GXY_00698</name>
</gene>
<dbReference type="HOGENOM" id="CLU_3217578_0_0_5"/>
<accession>D5QAM0</accession>
<evidence type="ECO:0000313" key="1">
    <source>
        <dbReference type="EMBL" id="EFG85743.1"/>
    </source>
</evidence>
<dbReference type="Proteomes" id="UP000006468">
    <property type="component" value="Chromosome"/>
</dbReference>
<comment type="caution">
    <text evidence="1">The sequence shown here is derived from an EMBL/GenBank/DDBJ whole genome shotgun (WGS) entry which is preliminary data.</text>
</comment>
<reference evidence="1 2" key="1">
    <citation type="journal article" date="2010" name="J. Bacteriol.">
        <title>Genome sequence of a cellulose-producing bacterium, Gluconacetobacter hansenii ATCC 23769.</title>
        <authorList>
            <person name="Iyer P.R."/>
            <person name="Geib S.M."/>
            <person name="Catchmark J."/>
            <person name="Kao T.H."/>
            <person name="Tien M."/>
        </authorList>
    </citation>
    <scope>NUCLEOTIDE SEQUENCE [LARGE SCALE GENOMIC DNA]</scope>
    <source>
        <strain evidence="1 2">ATCC 23769</strain>
    </source>
</reference>
<protein>
    <submittedName>
        <fullName evidence="1">Uncharacterized protein</fullName>
    </submittedName>
</protein>
<name>D5QAM0_NOVHA</name>
<organism evidence="1 2">
    <name type="scientific">Novacetimonas hansenii ATCC 23769</name>
    <dbReference type="NCBI Taxonomy" id="714995"/>
    <lineage>
        <taxon>Bacteria</taxon>
        <taxon>Pseudomonadati</taxon>
        <taxon>Pseudomonadota</taxon>
        <taxon>Alphaproteobacteria</taxon>
        <taxon>Acetobacterales</taxon>
        <taxon>Acetobacteraceae</taxon>
        <taxon>Novacetimonas</taxon>
    </lineage>
</organism>
<proteinExistence type="predicted"/>
<evidence type="ECO:0000313" key="2">
    <source>
        <dbReference type="Proteomes" id="UP000006468"/>
    </source>
</evidence>
<sequence length="44" mass="5157">MLKGSTVLGNVEDVAIKHLFIFILAITRFYEDAFKNDFLSFRYL</sequence>